<keyword evidence="4" id="KW-0472">Membrane</keyword>
<dbReference type="SUPFAM" id="SSF46894">
    <property type="entry name" value="C-terminal effector domain of the bipartite response regulators"/>
    <property type="match status" value="1"/>
</dbReference>
<feature type="transmembrane region" description="Helical" evidence="4">
    <location>
        <begin position="129"/>
        <end position="149"/>
    </location>
</feature>
<name>A0AAE3ES54_9FLAO</name>
<dbReference type="Gene3D" id="1.10.10.10">
    <property type="entry name" value="Winged helix-like DNA-binding domain superfamily/Winged helix DNA-binding domain"/>
    <property type="match status" value="1"/>
</dbReference>
<protein>
    <submittedName>
        <fullName evidence="6">LuxR C-terminal-related transcriptional regulator</fullName>
    </submittedName>
</protein>
<dbReference type="RefSeq" id="WP_317900600.1">
    <property type="nucleotide sequence ID" value="NZ_JAIRBC010000002.1"/>
</dbReference>
<dbReference type="InterPro" id="IPR036388">
    <property type="entry name" value="WH-like_DNA-bd_sf"/>
</dbReference>
<comment type="caution">
    <text evidence="6">The sequence shown here is derived from an EMBL/GenBank/DDBJ whole genome shotgun (WGS) entry which is preliminary data.</text>
</comment>
<feature type="transmembrane region" description="Helical" evidence="4">
    <location>
        <begin position="6"/>
        <end position="26"/>
    </location>
</feature>
<dbReference type="PANTHER" id="PTHR44688">
    <property type="entry name" value="DNA-BINDING TRANSCRIPTIONAL ACTIVATOR DEVR_DOSR"/>
    <property type="match status" value="1"/>
</dbReference>
<evidence type="ECO:0000313" key="6">
    <source>
        <dbReference type="EMBL" id="MCG2459453.1"/>
    </source>
</evidence>
<dbReference type="PROSITE" id="PS50043">
    <property type="entry name" value="HTH_LUXR_2"/>
    <property type="match status" value="1"/>
</dbReference>
<dbReference type="InterPro" id="IPR016032">
    <property type="entry name" value="Sig_transdc_resp-reg_C-effctor"/>
</dbReference>
<evidence type="ECO:0000259" key="5">
    <source>
        <dbReference type="PROSITE" id="PS50043"/>
    </source>
</evidence>
<feature type="transmembrane region" description="Helical" evidence="4">
    <location>
        <begin position="100"/>
        <end position="123"/>
    </location>
</feature>
<dbReference type="GO" id="GO:0006355">
    <property type="term" value="P:regulation of DNA-templated transcription"/>
    <property type="evidence" value="ECO:0007669"/>
    <property type="project" value="InterPro"/>
</dbReference>
<dbReference type="InterPro" id="IPR000792">
    <property type="entry name" value="Tscrpt_reg_LuxR_C"/>
</dbReference>
<evidence type="ECO:0000256" key="2">
    <source>
        <dbReference type="ARBA" id="ARBA00023125"/>
    </source>
</evidence>
<sequence>MFGTSIHWTTFFYLLIDVFLLLFALIQSSRNRYSNLTRYLVLAGLFVLYNLTGGFLPFDGFPGPFILQYIITYGVALTMGIYLFHYIYREYDIHFLNVHLTISNLSIYATLCFFGLYLLPYYFTKSIDIARVCFTVPVSLICLYFLWAFYKRISKPKNPNKFVLRRNKLSLLSVSCMVLLPILTVIGDYQWLTFTIVNTSFYAITAIEIDRYLYFLEHKKEMSALLNYYNTERNKEITPKFFNRGLTGREIEIAMSVLDKRSYKEIGEEYFIAEKTASKHASNIFKKTGVKNRKEFLKRFGKTKK</sequence>
<gene>
    <name evidence="6" type="ORF">K8352_01685</name>
</gene>
<dbReference type="CDD" id="cd06170">
    <property type="entry name" value="LuxR_C_like"/>
    <property type="match status" value="1"/>
</dbReference>
<keyword evidence="4" id="KW-0812">Transmembrane</keyword>
<proteinExistence type="predicted"/>
<dbReference type="SMART" id="SM00421">
    <property type="entry name" value="HTH_LUXR"/>
    <property type="match status" value="1"/>
</dbReference>
<reference evidence="6" key="1">
    <citation type="submission" date="2023-02" db="EMBL/GenBank/DDBJ databases">
        <title>Genome of Flavobacteriaceae gen. nov. sp. strain F89.</title>
        <authorList>
            <person name="Wang Y."/>
        </authorList>
    </citation>
    <scope>NUCLEOTIDE SEQUENCE</scope>
    <source>
        <strain evidence="6">F89</strain>
    </source>
</reference>
<dbReference type="Proteomes" id="UP001200642">
    <property type="component" value="Unassembled WGS sequence"/>
</dbReference>
<feature type="transmembrane region" description="Helical" evidence="4">
    <location>
        <begin position="38"/>
        <end position="58"/>
    </location>
</feature>
<keyword evidence="1" id="KW-0805">Transcription regulation</keyword>
<keyword evidence="7" id="KW-1185">Reference proteome</keyword>
<keyword evidence="2" id="KW-0238">DNA-binding</keyword>
<dbReference type="GO" id="GO:0003677">
    <property type="term" value="F:DNA binding"/>
    <property type="evidence" value="ECO:0007669"/>
    <property type="project" value="UniProtKB-KW"/>
</dbReference>
<feature type="transmembrane region" description="Helical" evidence="4">
    <location>
        <begin position="169"/>
        <end position="186"/>
    </location>
</feature>
<evidence type="ECO:0000256" key="3">
    <source>
        <dbReference type="ARBA" id="ARBA00023163"/>
    </source>
</evidence>
<organism evidence="6 7">
    <name type="scientific">Cerina litoralis</name>
    <dbReference type="NCBI Taxonomy" id="2874477"/>
    <lineage>
        <taxon>Bacteria</taxon>
        <taxon>Pseudomonadati</taxon>
        <taxon>Bacteroidota</taxon>
        <taxon>Flavobacteriia</taxon>
        <taxon>Flavobacteriales</taxon>
        <taxon>Flavobacteriaceae</taxon>
        <taxon>Cerina</taxon>
    </lineage>
</organism>
<accession>A0AAE3ES54</accession>
<feature type="domain" description="HTH luxR-type" evidence="5">
    <location>
        <begin position="239"/>
        <end position="304"/>
    </location>
</feature>
<dbReference type="EMBL" id="JAIRBC010000002">
    <property type="protein sequence ID" value="MCG2459453.1"/>
    <property type="molecule type" value="Genomic_DNA"/>
</dbReference>
<evidence type="ECO:0000256" key="1">
    <source>
        <dbReference type="ARBA" id="ARBA00023015"/>
    </source>
</evidence>
<dbReference type="PANTHER" id="PTHR44688:SF16">
    <property type="entry name" value="DNA-BINDING TRANSCRIPTIONAL ACTIVATOR DEVR_DOSR"/>
    <property type="match status" value="1"/>
</dbReference>
<keyword evidence="4" id="KW-1133">Transmembrane helix</keyword>
<dbReference type="AlphaFoldDB" id="A0AAE3ES54"/>
<keyword evidence="3" id="KW-0804">Transcription</keyword>
<feature type="transmembrane region" description="Helical" evidence="4">
    <location>
        <begin position="70"/>
        <end position="88"/>
    </location>
</feature>
<dbReference type="Pfam" id="PF00196">
    <property type="entry name" value="GerE"/>
    <property type="match status" value="1"/>
</dbReference>
<evidence type="ECO:0000256" key="4">
    <source>
        <dbReference type="SAM" id="Phobius"/>
    </source>
</evidence>
<evidence type="ECO:0000313" key="7">
    <source>
        <dbReference type="Proteomes" id="UP001200642"/>
    </source>
</evidence>